<sequence length="311" mass="34420">LDIFQEETPAKPPTKKADGLTQPKKGVTVSNEADGKKIQDANQGLKRKAVDVPNEREAKHAKLDENVVVDEENKRRQERDERSLFIKGFPKNTKTQDLEALHADIETVRHRKGTSFAWLVFRNQASCKKAHSTLSITKIGGKPLFVDFCGSKSAKAGTIQKESKPINPLELYINGLPPMVTKEDIKNVFRAAVSIHIPNTRAHEMKRAFILFSSEDDAKSAFDKGKGLKLSGKSVEVFYARVRRTNEQNTAAKPAKGAQTVKPASSLTVKKAAVAPRKEESDSDEEEIESSDEGIEEVPEKHLKKSPLKAA</sequence>
<evidence type="ECO:0000313" key="7">
    <source>
        <dbReference type="EMBL" id="ETN71707.1"/>
    </source>
</evidence>
<evidence type="ECO:0000313" key="8">
    <source>
        <dbReference type="Proteomes" id="UP000053676"/>
    </source>
</evidence>
<dbReference type="STRING" id="51031.W2SSN0"/>
<protein>
    <recommendedName>
        <fullName evidence="6">RRM domain-containing protein</fullName>
    </recommendedName>
</protein>
<feature type="domain" description="RRM" evidence="6">
    <location>
        <begin position="169"/>
        <end position="242"/>
    </location>
</feature>
<dbReference type="AlphaFoldDB" id="W2SSN0"/>
<dbReference type="InterPro" id="IPR051945">
    <property type="entry name" value="RRM_MRD1_RNA_proc_ribogen"/>
</dbReference>
<evidence type="ECO:0000256" key="5">
    <source>
        <dbReference type="SAM" id="MobiDB-lite"/>
    </source>
</evidence>
<dbReference type="Gene3D" id="3.30.70.330">
    <property type="match status" value="2"/>
</dbReference>
<evidence type="ECO:0000259" key="6">
    <source>
        <dbReference type="PROSITE" id="PS50102"/>
    </source>
</evidence>
<dbReference type="KEGG" id="nai:NECAME_14133"/>
<keyword evidence="2 4" id="KW-0694">RNA-binding</keyword>
<organism evidence="7 8">
    <name type="scientific">Necator americanus</name>
    <name type="common">Human hookworm</name>
    <dbReference type="NCBI Taxonomy" id="51031"/>
    <lineage>
        <taxon>Eukaryota</taxon>
        <taxon>Metazoa</taxon>
        <taxon>Ecdysozoa</taxon>
        <taxon>Nematoda</taxon>
        <taxon>Chromadorea</taxon>
        <taxon>Rhabditida</taxon>
        <taxon>Rhabditina</taxon>
        <taxon>Rhabditomorpha</taxon>
        <taxon>Strongyloidea</taxon>
        <taxon>Ancylostomatidae</taxon>
        <taxon>Bunostominae</taxon>
        <taxon>Necator</taxon>
    </lineage>
</organism>
<keyword evidence="3" id="KW-0539">Nucleus</keyword>
<dbReference type="PANTHER" id="PTHR48039:SF1">
    <property type="entry name" value="RNA BINDING MOTIF PROTEIN 14 ISOFORM X1"/>
    <property type="match status" value="1"/>
</dbReference>
<dbReference type="OrthoDB" id="167718at2759"/>
<dbReference type="PANTHER" id="PTHR48039">
    <property type="entry name" value="RNA-BINDING MOTIF PROTEIN 14B"/>
    <property type="match status" value="1"/>
</dbReference>
<dbReference type="OMA" id="MEFASEK"/>
<dbReference type="GO" id="GO:0005730">
    <property type="term" value="C:nucleolus"/>
    <property type="evidence" value="ECO:0007669"/>
    <property type="project" value="TreeGrafter"/>
</dbReference>
<name>W2SSN0_NECAM</name>
<feature type="region of interest" description="Disordered" evidence="5">
    <location>
        <begin position="248"/>
        <end position="311"/>
    </location>
</feature>
<dbReference type="InterPro" id="IPR035979">
    <property type="entry name" value="RBD_domain_sf"/>
</dbReference>
<feature type="non-terminal residue" evidence="7">
    <location>
        <position position="1"/>
    </location>
</feature>
<proteinExistence type="predicted"/>
<evidence type="ECO:0000256" key="4">
    <source>
        <dbReference type="PROSITE-ProRule" id="PRU00176"/>
    </source>
</evidence>
<dbReference type="InterPro" id="IPR000504">
    <property type="entry name" value="RRM_dom"/>
</dbReference>
<feature type="region of interest" description="Disordered" evidence="5">
    <location>
        <begin position="1"/>
        <end position="57"/>
    </location>
</feature>
<dbReference type="Proteomes" id="UP000053676">
    <property type="component" value="Unassembled WGS sequence"/>
</dbReference>
<accession>W2SSN0</accession>
<dbReference type="EMBL" id="KI667198">
    <property type="protein sequence ID" value="ETN71707.1"/>
    <property type="molecule type" value="Genomic_DNA"/>
</dbReference>
<dbReference type="PROSITE" id="PS50102">
    <property type="entry name" value="RRM"/>
    <property type="match status" value="2"/>
</dbReference>
<dbReference type="SMART" id="SM00360">
    <property type="entry name" value="RRM"/>
    <property type="match status" value="2"/>
</dbReference>
<feature type="compositionally biased region" description="Basic residues" evidence="5">
    <location>
        <begin position="302"/>
        <end position="311"/>
    </location>
</feature>
<feature type="compositionally biased region" description="Acidic residues" evidence="5">
    <location>
        <begin position="281"/>
        <end position="297"/>
    </location>
</feature>
<dbReference type="SUPFAM" id="SSF54928">
    <property type="entry name" value="RNA-binding domain, RBD"/>
    <property type="match status" value="2"/>
</dbReference>
<evidence type="ECO:0000256" key="3">
    <source>
        <dbReference type="ARBA" id="ARBA00023242"/>
    </source>
</evidence>
<dbReference type="CDD" id="cd00590">
    <property type="entry name" value="RRM_SF"/>
    <property type="match status" value="2"/>
</dbReference>
<feature type="compositionally biased region" description="Basic and acidic residues" evidence="5">
    <location>
        <begin position="48"/>
        <end position="57"/>
    </location>
</feature>
<dbReference type="InterPro" id="IPR012677">
    <property type="entry name" value="Nucleotide-bd_a/b_plait_sf"/>
</dbReference>
<gene>
    <name evidence="7" type="ORF">NECAME_14133</name>
</gene>
<evidence type="ECO:0000256" key="1">
    <source>
        <dbReference type="ARBA" id="ARBA00004123"/>
    </source>
</evidence>
<reference evidence="8" key="1">
    <citation type="journal article" date="2014" name="Nat. Genet.">
        <title>Genome of the human hookworm Necator americanus.</title>
        <authorList>
            <person name="Tang Y.T."/>
            <person name="Gao X."/>
            <person name="Rosa B.A."/>
            <person name="Abubucker S."/>
            <person name="Hallsworth-Pepin K."/>
            <person name="Martin J."/>
            <person name="Tyagi R."/>
            <person name="Heizer E."/>
            <person name="Zhang X."/>
            <person name="Bhonagiri-Palsikar V."/>
            <person name="Minx P."/>
            <person name="Warren W.C."/>
            <person name="Wang Q."/>
            <person name="Zhan B."/>
            <person name="Hotez P.J."/>
            <person name="Sternberg P.W."/>
            <person name="Dougall A."/>
            <person name="Gaze S.T."/>
            <person name="Mulvenna J."/>
            <person name="Sotillo J."/>
            <person name="Ranganathan S."/>
            <person name="Rabelo E.M."/>
            <person name="Wilson R.K."/>
            <person name="Felgner P.L."/>
            <person name="Bethony J."/>
            <person name="Hawdon J.M."/>
            <person name="Gasser R.B."/>
            <person name="Loukas A."/>
            <person name="Mitreva M."/>
        </authorList>
    </citation>
    <scope>NUCLEOTIDE SEQUENCE [LARGE SCALE GENOMIC DNA]</scope>
</reference>
<evidence type="ECO:0000256" key="2">
    <source>
        <dbReference type="ARBA" id="ARBA00022884"/>
    </source>
</evidence>
<dbReference type="Pfam" id="PF00076">
    <property type="entry name" value="RRM_1"/>
    <property type="match status" value="1"/>
</dbReference>
<keyword evidence="8" id="KW-1185">Reference proteome</keyword>
<feature type="domain" description="RRM" evidence="6">
    <location>
        <begin position="82"/>
        <end position="151"/>
    </location>
</feature>
<comment type="subcellular location">
    <subcellularLocation>
        <location evidence="1">Nucleus</location>
    </subcellularLocation>
</comment>
<dbReference type="GO" id="GO:0003729">
    <property type="term" value="F:mRNA binding"/>
    <property type="evidence" value="ECO:0007669"/>
    <property type="project" value="TreeGrafter"/>
</dbReference>